<proteinExistence type="inferred from homology"/>
<evidence type="ECO:0000313" key="7">
    <source>
        <dbReference type="EMBL" id="ONM44844.1"/>
    </source>
</evidence>
<dbReference type="GO" id="GO:0006829">
    <property type="term" value="P:zinc ion transport"/>
    <property type="evidence" value="ECO:0007669"/>
    <property type="project" value="UniProtKB-KW"/>
</dbReference>
<evidence type="ECO:0000256" key="2">
    <source>
        <dbReference type="ARBA" id="ARBA00015915"/>
    </source>
</evidence>
<gene>
    <name evidence="7" type="ORF">BXT89_05835</name>
</gene>
<dbReference type="RefSeq" id="WP_083725656.1">
    <property type="nucleotide sequence ID" value="NZ_FOUD01000011.1"/>
</dbReference>
<dbReference type="PANTHER" id="PTHR42953:SF3">
    <property type="entry name" value="HIGH-AFFINITY ZINC UPTAKE SYSTEM PROTEIN ZNUA"/>
    <property type="match status" value="1"/>
</dbReference>
<dbReference type="OrthoDB" id="7346865at2"/>
<evidence type="ECO:0000313" key="8">
    <source>
        <dbReference type="Proteomes" id="UP000242847"/>
    </source>
</evidence>
<name>A0A1S8DHF8_9GAMM</name>
<dbReference type="GO" id="GO:0046872">
    <property type="term" value="F:metal ion binding"/>
    <property type="evidence" value="ECO:0007669"/>
    <property type="project" value="InterPro"/>
</dbReference>
<dbReference type="AlphaFoldDB" id="A0A1S8DHF8"/>
<protein>
    <recommendedName>
        <fullName evidence="2">High-affinity zinc uptake system protein ZnuA</fullName>
    </recommendedName>
</protein>
<evidence type="ECO:0000256" key="3">
    <source>
        <dbReference type="ARBA" id="ARBA00022448"/>
    </source>
</evidence>
<feature type="chain" id="PRO_5010582392" description="High-affinity zinc uptake system protein ZnuA" evidence="6">
    <location>
        <begin position="22"/>
        <end position="299"/>
    </location>
</feature>
<dbReference type="InterPro" id="IPR050492">
    <property type="entry name" value="Bact_metal-bind_prot9"/>
</dbReference>
<dbReference type="SUPFAM" id="SSF53807">
    <property type="entry name" value="Helical backbone' metal receptor"/>
    <property type="match status" value="1"/>
</dbReference>
<keyword evidence="3" id="KW-0813">Transport</keyword>
<keyword evidence="5" id="KW-0862">Zinc</keyword>
<dbReference type="Pfam" id="PF01297">
    <property type="entry name" value="ZnuA"/>
    <property type="match status" value="1"/>
</dbReference>
<evidence type="ECO:0000256" key="5">
    <source>
        <dbReference type="ARBA" id="ARBA00022906"/>
    </source>
</evidence>
<comment type="similarity">
    <text evidence="1">Belongs to the bacterial solute-binding protein 9 family.</text>
</comment>
<keyword evidence="5" id="KW-0864">Zinc transport</keyword>
<evidence type="ECO:0000256" key="4">
    <source>
        <dbReference type="ARBA" id="ARBA00022729"/>
    </source>
</evidence>
<dbReference type="Gene3D" id="3.40.50.1980">
    <property type="entry name" value="Nitrogenase molybdenum iron protein domain"/>
    <property type="match status" value="2"/>
</dbReference>
<dbReference type="EMBL" id="MUBC01000009">
    <property type="protein sequence ID" value="ONM44844.1"/>
    <property type="molecule type" value="Genomic_DNA"/>
</dbReference>
<feature type="signal peptide" evidence="6">
    <location>
        <begin position="1"/>
        <end position="21"/>
    </location>
</feature>
<dbReference type="InterPro" id="IPR006127">
    <property type="entry name" value="ZnuA-like"/>
</dbReference>
<keyword evidence="8" id="KW-1185">Reference proteome</keyword>
<keyword evidence="5" id="KW-0406">Ion transport</keyword>
<organism evidence="7 8">
    <name type="scientific">Halopseudomonas pachastrellae</name>
    <dbReference type="NCBI Taxonomy" id="254161"/>
    <lineage>
        <taxon>Bacteria</taxon>
        <taxon>Pseudomonadati</taxon>
        <taxon>Pseudomonadota</taxon>
        <taxon>Gammaproteobacteria</taxon>
        <taxon>Pseudomonadales</taxon>
        <taxon>Pseudomonadaceae</taxon>
        <taxon>Halopseudomonas</taxon>
    </lineage>
</organism>
<accession>A0A1S8DHF8</accession>
<reference evidence="7 8" key="1">
    <citation type="submission" date="2017-01" db="EMBL/GenBank/DDBJ databases">
        <title>Draft genome sequence of Pseudomonas pachastrellae type strain CCUG 46540T from a deep sea.</title>
        <authorList>
            <person name="Gomila M."/>
            <person name="Mulet M."/>
            <person name="Lalucat J."/>
            <person name="Garcia-Valdes E."/>
        </authorList>
    </citation>
    <scope>NUCLEOTIDE SEQUENCE [LARGE SCALE GENOMIC DNA]</scope>
    <source>
        <strain evidence="7 8">CCUG 46540</strain>
    </source>
</reference>
<dbReference type="Proteomes" id="UP000242847">
    <property type="component" value="Unassembled WGS sequence"/>
</dbReference>
<comment type="caution">
    <text evidence="7">The sequence shown here is derived from an EMBL/GenBank/DDBJ whole genome shotgun (WGS) entry which is preliminary data.</text>
</comment>
<evidence type="ECO:0000256" key="6">
    <source>
        <dbReference type="SAM" id="SignalP"/>
    </source>
</evidence>
<evidence type="ECO:0000256" key="1">
    <source>
        <dbReference type="ARBA" id="ARBA00011028"/>
    </source>
</evidence>
<sequence length="299" mass="32968">MSIRSLLALAAGLLLSSSVLADSRVLTSIKPIQQISAALLDGIDEPAVLLPPGASPHAFALRPSDRRALSSAERIYWVGPDLERFLDSLLHDNPQARELMDVPGLTLREFDEEHAEHGHDDHHHDAGNLDPHIWLSPANALTIAQWMKADLEPLYPDQQAQLAANLQRFEARITAEQEALQTRFAPLKDKPYFVFHDGYGYLEEYLGIEHRGVFSLAHEIQPGARHVNTLRDQLRSAGRACVFSEPQFTPRLVNSLTDGLPVETAQLDPLGANIEVGADGYIELLNSLTSSWAGCLEAL</sequence>
<keyword evidence="4 6" id="KW-0732">Signal</keyword>
<dbReference type="PANTHER" id="PTHR42953">
    <property type="entry name" value="HIGH-AFFINITY ZINC UPTAKE SYSTEM PROTEIN ZNUA-RELATED"/>
    <property type="match status" value="1"/>
</dbReference>
<dbReference type="STRING" id="254161.SAMN05216256_11157"/>